<gene>
    <name evidence="2" type="ORF">EFL95_17955</name>
</gene>
<reference evidence="2 3" key="1">
    <citation type="submission" date="2018-11" db="EMBL/GenBank/DDBJ databases">
        <authorList>
            <person name="Li F."/>
        </authorList>
    </citation>
    <scope>NUCLEOTIDE SEQUENCE [LARGE SCALE GENOMIC DNA]</scope>
    <source>
        <strain evidence="2 3">KIS18-7</strain>
    </source>
</reference>
<dbReference type="AlphaFoldDB" id="A0A3N0DIU6"/>
<protein>
    <submittedName>
        <fullName evidence="2">Uncharacterized protein</fullName>
    </submittedName>
</protein>
<evidence type="ECO:0000313" key="2">
    <source>
        <dbReference type="EMBL" id="RNL75311.1"/>
    </source>
</evidence>
<keyword evidence="1" id="KW-0812">Transmembrane</keyword>
<sequence>MNERRTWLPFGVVAALVITGLAVVLLVNRGSGPAPRCAGPVRATSPLVAPSRFSEDEHLATLSAAVGRMGTPVAPCAPGSGS</sequence>
<name>A0A3N0DIU6_9ACTN</name>
<accession>A0A3N0DIU6</accession>
<dbReference type="Proteomes" id="UP000277094">
    <property type="component" value="Unassembled WGS sequence"/>
</dbReference>
<evidence type="ECO:0000313" key="3">
    <source>
        <dbReference type="Proteomes" id="UP000277094"/>
    </source>
</evidence>
<comment type="caution">
    <text evidence="2">The sequence shown here is derived from an EMBL/GenBank/DDBJ whole genome shotgun (WGS) entry which is preliminary data.</text>
</comment>
<keyword evidence="1" id="KW-0472">Membrane</keyword>
<dbReference type="EMBL" id="RJSG01000006">
    <property type="protein sequence ID" value="RNL75311.1"/>
    <property type="molecule type" value="Genomic_DNA"/>
</dbReference>
<keyword evidence="1" id="KW-1133">Transmembrane helix</keyword>
<feature type="transmembrane region" description="Helical" evidence="1">
    <location>
        <begin position="6"/>
        <end position="27"/>
    </location>
</feature>
<keyword evidence="3" id="KW-1185">Reference proteome</keyword>
<evidence type="ECO:0000256" key="1">
    <source>
        <dbReference type="SAM" id="Phobius"/>
    </source>
</evidence>
<dbReference type="RefSeq" id="WP_148045099.1">
    <property type="nucleotide sequence ID" value="NZ_RJSG01000006.1"/>
</dbReference>
<feature type="non-terminal residue" evidence="2">
    <location>
        <position position="82"/>
    </location>
</feature>
<organism evidence="2 3">
    <name type="scientific">Nocardioides marmorisolisilvae</name>
    <dbReference type="NCBI Taxonomy" id="1542737"/>
    <lineage>
        <taxon>Bacteria</taxon>
        <taxon>Bacillati</taxon>
        <taxon>Actinomycetota</taxon>
        <taxon>Actinomycetes</taxon>
        <taxon>Propionibacteriales</taxon>
        <taxon>Nocardioidaceae</taxon>
        <taxon>Nocardioides</taxon>
    </lineage>
</organism>
<proteinExistence type="predicted"/>